<feature type="region of interest" description="Disordered" evidence="1">
    <location>
        <begin position="37"/>
        <end position="63"/>
    </location>
</feature>
<dbReference type="AlphaFoldDB" id="A0A401YQ72"/>
<comment type="caution">
    <text evidence="4">The sequence shown here is derived from an EMBL/GenBank/DDBJ whole genome shotgun (WGS) entry which is preliminary data.</text>
</comment>
<feature type="transmembrane region" description="Helical" evidence="2">
    <location>
        <begin position="308"/>
        <end position="330"/>
    </location>
</feature>
<keyword evidence="3" id="KW-0732">Signal</keyword>
<dbReference type="OrthoDB" id="4336304at2"/>
<keyword evidence="2" id="KW-0812">Transmembrane</keyword>
<keyword evidence="5" id="KW-1185">Reference proteome</keyword>
<dbReference type="PROSITE" id="PS51257">
    <property type="entry name" value="PROKAR_LIPOPROTEIN"/>
    <property type="match status" value="1"/>
</dbReference>
<evidence type="ECO:0000313" key="5">
    <source>
        <dbReference type="Proteomes" id="UP000286931"/>
    </source>
</evidence>
<feature type="chain" id="PRO_5038442743" description="DUF916 domain-containing protein" evidence="3">
    <location>
        <begin position="33"/>
        <end position="360"/>
    </location>
</feature>
<dbReference type="Proteomes" id="UP000286931">
    <property type="component" value="Unassembled WGS sequence"/>
</dbReference>
<dbReference type="RefSeq" id="WP_126638752.1">
    <property type="nucleotide sequence ID" value="NZ_BIFH01000021.1"/>
</dbReference>
<proteinExistence type="predicted"/>
<evidence type="ECO:0000256" key="2">
    <source>
        <dbReference type="SAM" id="Phobius"/>
    </source>
</evidence>
<keyword evidence="2" id="KW-0472">Membrane</keyword>
<name>A0A401YQ72_9ACTN</name>
<organism evidence="4 5">
    <name type="scientific">Embleya hyalina</name>
    <dbReference type="NCBI Taxonomy" id="516124"/>
    <lineage>
        <taxon>Bacteria</taxon>
        <taxon>Bacillati</taxon>
        <taxon>Actinomycetota</taxon>
        <taxon>Actinomycetes</taxon>
        <taxon>Kitasatosporales</taxon>
        <taxon>Streptomycetaceae</taxon>
        <taxon>Embleya</taxon>
    </lineage>
</organism>
<evidence type="ECO:0000313" key="4">
    <source>
        <dbReference type="EMBL" id="GCD96737.1"/>
    </source>
</evidence>
<gene>
    <name evidence="4" type="ORF">EHYA_04424</name>
</gene>
<dbReference type="EMBL" id="BIFH01000021">
    <property type="protein sequence ID" value="GCD96737.1"/>
    <property type="molecule type" value="Genomic_DNA"/>
</dbReference>
<evidence type="ECO:0000256" key="1">
    <source>
        <dbReference type="SAM" id="MobiDB-lite"/>
    </source>
</evidence>
<evidence type="ECO:0000256" key="3">
    <source>
        <dbReference type="SAM" id="SignalP"/>
    </source>
</evidence>
<accession>A0A401YQ72</accession>
<feature type="signal peptide" evidence="3">
    <location>
        <begin position="1"/>
        <end position="32"/>
    </location>
</feature>
<reference evidence="4 5" key="1">
    <citation type="submission" date="2018-12" db="EMBL/GenBank/DDBJ databases">
        <title>Draft genome sequence of Embleya hyalina NBRC 13850T.</title>
        <authorList>
            <person name="Komaki H."/>
            <person name="Hosoyama A."/>
            <person name="Kimura A."/>
            <person name="Ichikawa N."/>
            <person name="Tamura T."/>
        </authorList>
    </citation>
    <scope>NUCLEOTIDE SEQUENCE [LARGE SCALE GENOMIC DNA]</scope>
    <source>
        <strain evidence="4 5">NBRC 13850</strain>
    </source>
</reference>
<feature type="region of interest" description="Disordered" evidence="1">
    <location>
        <begin position="335"/>
        <end position="360"/>
    </location>
</feature>
<keyword evidence="2" id="KW-1133">Transmembrane helix</keyword>
<protein>
    <recommendedName>
        <fullName evidence="6">DUF916 domain-containing protein</fullName>
    </recommendedName>
</protein>
<sequence>MPHRPTRRFRRAVTSLAGVAATVACLFTPTAAATTAPAATDAAPPPATWSVQPSTEHGPDDRPAFRYALAPGARQVDYVAVTNVGDEPLTVDLYAQDAFTTASGGFDLLAGGRPAADVGAWIRLKESRITVPPHTRSDVPFELAVPADASPGDHAGGIVASLAGPGRDQAGNRVVVDRRVGTRMYLRVDGPLRPALTSGGLSASIRTSLDPLDGALNVTYTVRNSGNIRLGARPDLTVRGPWGLTGTHQRLDPLPELLPGASLTRTVRVSGVTQAFRLDVDLALHPTPVPGGSPDTGPTTHAHTSVRAIPWSAVATAAALLALITARLLYRRRRRASTRPAEKTSQAPTPHPEPEHQPIA</sequence>
<evidence type="ECO:0008006" key="6">
    <source>
        <dbReference type="Google" id="ProtNLM"/>
    </source>
</evidence>